<dbReference type="PANTHER" id="PTHR43877">
    <property type="entry name" value="AMINOALKYLPHOSPHONATE N-ACETYLTRANSFERASE-RELATED-RELATED"/>
    <property type="match status" value="1"/>
</dbReference>
<dbReference type="PROSITE" id="PS51186">
    <property type="entry name" value="GNAT"/>
    <property type="match status" value="1"/>
</dbReference>
<dbReference type="Gene3D" id="3.40.630.30">
    <property type="match status" value="1"/>
</dbReference>
<proteinExistence type="predicted"/>
<comment type="caution">
    <text evidence="4">The sequence shown here is derived from an EMBL/GenBank/DDBJ whole genome shotgun (WGS) entry which is preliminary data.</text>
</comment>
<dbReference type="InterPro" id="IPR000182">
    <property type="entry name" value="GNAT_dom"/>
</dbReference>
<dbReference type="CDD" id="cd04301">
    <property type="entry name" value="NAT_SF"/>
    <property type="match status" value="1"/>
</dbReference>
<accession>A0A4Y9QSR4</accession>
<dbReference type="AlphaFoldDB" id="A0A4Y9QSR4"/>
<dbReference type="PANTHER" id="PTHR43877:SF2">
    <property type="entry name" value="AMINOALKYLPHOSPHONATE N-ACETYLTRANSFERASE-RELATED"/>
    <property type="match status" value="1"/>
</dbReference>
<evidence type="ECO:0000313" key="4">
    <source>
        <dbReference type="EMBL" id="TFV95200.1"/>
    </source>
</evidence>
<dbReference type="EC" id="2.3.1.-" evidence="4"/>
<dbReference type="EMBL" id="SPQZ01000007">
    <property type="protein sequence ID" value="TFV95200.1"/>
    <property type="molecule type" value="Genomic_DNA"/>
</dbReference>
<organism evidence="4 5">
    <name type="scientific">Orlajensenia leifsoniae</name>
    <dbReference type="NCBI Taxonomy" id="2561933"/>
    <lineage>
        <taxon>Bacteria</taxon>
        <taxon>Bacillati</taxon>
        <taxon>Actinomycetota</taxon>
        <taxon>Actinomycetes</taxon>
        <taxon>Micrococcales</taxon>
        <taxon>Microbacteriaceae</taxon>
        <taxon>Orlajensenia</taxon>
    </lineage>
</organism>
<dbReference type="NCBIfam" id="NF002959">
    <property type="entry name" value="PRK03624.1"/>
    <property type="match status" value="1"/>
</dbReference>
<feature type="domain" description="N-acetyltransferase" evidence="3">
    <location>
        <begin position="1"/>
        <end position="139"/>
    </location>
</feature>
<evidence type="ECO:0000256" key="2">
    <source>
        <dbReference type="ARBA" id="ARBA00023315"/>
    </source>
</evidence>
<dbReference type="Pfam" id="PF00583">
    <property type="entry name" value="Acetyltransf_1"/>
    <property type="match status" value="1"/>
</dbReference>
<evidence type="ECO:0000259" key="3">
    <source>
        <dbReference type="PROSITE" id="PS51186"/>
    </source>
</evidence>
<evidence type="ECO:0000256" key="1">
    <source>
        <dbReference type="ARBA" id="ARBA00022679"/>
    </source>
</evidence>
<keyword evidence="2 4" id="KW-0012">Acyltransferase</keyword>
<name>A0A4Y9QSR4_9MICO</name>
<evidence type="ECO:0000313" key="5">
    <source>
        <dbReference type="Proteomes" id="UP000298127"/>
    </source>
</evidence>
<dbReference type="SUPFAM" id="SSF55729">
    <property type="entry name" value="Acyl-CoA N-acyltransferases (Nat)"/>
    <property type="match status" value="1"/>
</dbReference>
<dbReference type="Proteomes" id="UP000298127">
    <property type="component" value="Unassembled WGS sequence"/>
</dbReference>
<sequence>MQLRAFGRDDTETVVALWRACGLVVPWNDPYRDIERKLAEQPELFLVGESGGRVVASVMIGYDGHRGWMNYLAVDPTEQGRGHGRTLVLEAERMLTARGCPKLNLQVRGTNTAALGFYEAIGYAPDHAVSLGKRLIADD</sequence>
<dbReference type="InterPro" id="IPR050832">
    <property type="entry name" value="Bact_Acetyltransf"/>
</dbReference>
<dbReference type="InterPro" id="IPR016181">
    <property type="entry name" value="Acyl_CoA_acyltransferase"/>
</dbReference>
<protein>
    <submittedName>
        <fullName evidence="4">GNAT family acetyltransferase</fullName>
        <ecNumber evidence="4">2.3.1.-</ecNumber>
    </submittedName>
</protein>
<reference evidence="4 5" key="1">
    <citation type="journal article" date="2018" name="J. Microbiol.">
        <title>Leifsonia flava sp. nov., a novel actinobacterium isolated from the rhizosphere of Aquilegia viridiflora.</title>
        <authorList>
            <person name="Cai Y."/>
            <person name="Tao W.Z."/>
            <person name="Ma Y.J."/>
            <person name="Cheng J."/>
            <person name="Zhang M.Y."/>
            <person name="Zhang Y.X."/>
        </authorList>
    </citation>
    <scope>NUCLEOTIDE SEQUENCE [LARGE SCALE GENOMIC DNA]</scope>
    <source>
        <strain evidence="4 5">SYP-B2174</strain>
    </source>
</reference>
<gene>
    <name evidence="4" type="ORF">E4M00_15860</name>
</gene>
<keyword evidence="1 4" id="KW-0808">Transferase</keyword>
<dbReference type="GO" id="GO:0016747">
    <property type="term" value="F:acyltransferase activity, transferring groups other than amino-acyl groups"/>
    <property type="evidence" value="ECO:0007669"/>
    <property type="project" value="InterPro"/>
</dbReference>
<keyword evidence="5" id="KW-1185">Reference proteome</keyword>